<gene>
    <name evidence="1" type="ORF">MJAP1_000052</name>
</gene>
<proteinExistence type="predicted"/>
<accession>A0AAF0J8H3</accession>
<dbReference type="InterPro" id="IPR011990">
    <property type="entry name" value="TPR-like_helical_dom_sf"/>
</dbReference>
<dbReference type="AlphaFoldDB" id="A0AAF0J8H3"/>
<organism evidence="1 2">
    <name type="scientific">Malassezia japonica</name>
    <dbReference type="NCBI Taxonomy" id="223818"/>
    <lineage>
        <taxon>Eukaryota</taxon>
        <taxon>Fungi</taxon>
        <taxon>Dikarya</taxon>
        <taxon>Basidiomycota</taxon>
        <taxon>Ustilaginomycotina</taxon>
        <taxon>Malasseziomycetes</taxon>
        <taxon>Malasseziales</taxon>
        <taxon>Malasseziaceae</taxon>
        <taxon>Malassezia</taxon>
    </lineage>
</organism>
<dbReference type="Proteomes" id="UP001217754">
    <property type="component" value="Chromosome 1"/>
</dbReference>
<name>A0AAF0J8H3_9BASI</name>
<sequence>MAPKRAKSTPTFASCMDAGVDQEERGERHVTGAKALRHYEAAYAHYVQAKELAPRSMDAWYNAARVQYVLGSSFYMPPDAHAALTRSLDMYFGALERAPPDLDGVPDAGRLDVLSNCAYAFQSLGELQDTFPSDDASLLEAWAAHVERVGGTRTGSVPSALFSASMRLFEMTADGQHAVLASQSRAAPSFPAHASDDDEMYTSSLVAPASLLETWSDQLSCTTAMLGQALDAAALETALQYAQAVVARAQAYVASLPDGFGAAQSPEGEWDDELSALPWNELAVRAAAAQRAAELARAAHEVWPMHDADVAMVAQLEAEVNSLAAQLLVDAPPPQSLTSVRGGGEAQHKYERGVQRLCDVADYAQSLATIRIHQATSDAADAAWALTGLATRCLNTAASAMEPAGKGASSASVTSAASLAVPGAPFEWIAMDRGTAPVAGATNTSTSVSRTRASVYASLAQVALTRCDASLLEHSALAADAHGRMLMNARIYIRRALVDHGLAWVHHIRTKPNAPGALYGRALGHRPPDGWEGLAQDAELLMTYVRSLFLLGVYESAHSPDAHAAKTLAELECLGGGVCVQRLRAALGEPTETHAERRFWREVWLPTQAQSAGYPGLPGGLL</sequence>
<evidence type="ECO:0000313" key="1">
    <source>
        <dbReference type="EMBL" id="WFD37110.1"/>
    </source>
</evidence>
<dbReference type="SUPFAM" id="SSF48452">
    <property type="entry name" value="TPR-like"/>
    <property type="match status" value="1"/>
</dbReference>
<dbReference type="Gene3D" id="1.25.40.10">
    <property type="entry name" value="Tetratricopeptide repeat domain"/>
    <property type="match status" value="1"/>
</dbReference>
<protein>
    <submittedName>
        <fullName evidence="1">Uncharacterized protein</fullName>
    </submittedName>
</protein>
<reference evidence="1" key="1">
    <citation type="submission" date="2023-03" db="EMBL/GenBank/DDBJ databases">
        <title>Mating type loci evolution in Malassezia.</title>
        <authorList>
            <person name="Coelho M.A."/>
        </authorList>
    </citation>
    <scope>NUCLEOTIDE SEQUENCE</scope>
    <source>
        <strain evidence="1">CBS 9431</strain>
    </source>
</reference>
<dbReference type="RefSeq" id="XP_060120007.1">
    <property type="nucleotide sequence ID" value="XM_060264024.1"/>
</dbReference>
<keyword evidence="2" id="KW-1185">Reference proteome</keyword>
<dbReference type="EMBL" id="CP119958">
    <property type="protein sequence ID" value="WFD37110.1"/>
    <property type="molecule type" value="Genomic_DNA"/>
</dbReference>
<evidence type="ECO:0000313" key="2">
    <source>
        <dbReference type="Proteomes" id="UP001217754"/>
    </source>
</evidence>
<dbReference type="GeneID" id="85223701"/>